<evidence type="ECO:0000313" key="2">
    <source>
        <dbReference type="Proteomes" id="UP000007304"/>
    </source>
</evidence>
<evidence type="ECO:0000313" key="1">
    <source>
        <dbReference type="EMBL" id="EHY56969.1"/>
    </source>
</evidence>
<dbReference type="EMBL" id="JH226133">
    <property type="protein sequence ID" value="EHY56969.1"/>
    <property type="molecule type" value="Genomic_DNA"/>
</dbReference>
<dbReference type="GeneID" id="20309665"/>
<accession>H6BZA6</accession>
<name>H6BZA6_EXODN</name>
<protein>
    <submittedName>
        <fullName evidence="1">Uncharacterized protein</fullName>
    </submittedName>
</protein>
<dbReference type="Proteomes" id="UP000007304">
    <property type="component" value="Unassembled WGS sequence"/>
</dbReference>
<dbReference type="RefSeq" id="XP_009157430.1">
    <property type="nucleotide sequence ID" value="XM_009159182.1"/>
</dbReference>
<reference evidence="1" key="1">
    <citation type="submission" date="2011-07" db="EMBL/GenBank/DDBJ databases">
        <title>The Genome Sequence of Exophiala (Wangiella) dermatitidis NIH/UT8656.</title>
        <authorList>
            <consortium name="The Broad Institute Genome Sequencing Platform"/>
            <person name="Cuomo C."/>
            <person name="Wang Z."/>
            <person name="Hunicke-Smith S."/>
            <person name="Szanislo P.J."/>
            <person name="Earl A."/>
            <person name="Young S.K."/>
            <person name="Zeng Q."/>
            <person name="Gargeya S."/>
            <person name="Fitzgerald M."/>
            <person name="Haas B."/>
            <person name="Abouelleil A."/>
            <person name="Alvarado L."/>
            <person name="Arachchi H.M."/>
            <person name="Berlin A."/>
            <person name="Brown A."/>
            <person name="Chapman S.B."/>
            <person name="Chen Z."/>
            <person name="Dunbar C."/>
            <person name="Freedman E."/>
            <person name="Gearin G."/>
            <person name="Gellesch M."/>
            <person name="Goldberg J."/>
            <person name="Griggs A."/>
            <person name="Gujja S."/>
            <person name="Heiman D."/>
            <person name="Howarth C."/>
            <person name="Larson L."/>
            <person name="Lui A."/>
            <person name="MacDonald P.J.P."/>
            <person name="Montmayeur A."/>
            <person name="Murphy C."/>
            <person name="Neiman D."/>
            <person name="Pearson M."/>
            <person name="Priest M."/>
            <person name="Roberts A."/>
            <person name="Saif S."/>
            <person name="Shea T."/>
            <person name="Shenoy N."/>
            <person name="Sisk P."/>
            <person name="Stolte C."/>
            <person name="Sykes S."/>
            <person name="Wortman J."/>
            <person name="Nusbaum C."/>
            <person name="Birren B."/>
        </authorList>
    </citation>
    <scope>NUCLEOTIDE SEQUENCE</scope>
    <source>
        <strain evidence="1">NIH/UT8656</strain>
    </source>
</reference>
<keyword evidence="2" id="KW-1185">Reference proteome</keyword>
<sequence>MISGLSGEPSESGLRSVSLLLCCGHHINTLPGWDYPLIPFFTLSQLNHLDLLRSAVQLVRLSPSPIYCCHKMPEKKKKMGPMNGWKCCQCHTVNPKLHDYCPNVNCYHRKCDGCAEIHIRQSSKSRNQDRQLRRD</sequence>
<dbReference type="InParanoid" id="H6BZA6"/>
<dbReference type="VEuPathDB" id="FungiDB:HMPREF1120_05026"/>
<organism evidence="1 2">
    <name type="scientific">Exophiala dermatitidis (strain ATCC 34100 / CBS 525.76 / NIH/UT8656)</name>
    <name type="common">Black yeast</name>
    <name type="synonym">Wangiella dermatitidis</name>
    <dbReference type="NCBI Taxonomy" id="858893"/>
    <lineage>
        <taxon>Eukaryota</taxon>
        <taxon>Fungi</taxon>
        <taxon>Dikarya</taxon>
        <taxon>Ascomycota</taxon>
        <taxon>Pezizomycotina</taxon>
        <taxon>Eurotiomycetes</taxon>
        <taxon>Chaetothyriomycetidae</taxon>
        <taxon>Chaetothyriales</taxon>
        <taxon>Herpotrichiellaceae</taxon>
        <taxon>Exophiala</taxon>
    </lineage>
</organism>
<dbReference type="AlphaFoldDB" id="H6BZA6"/>
<gene>
    <name evidence="1" type="ORF">HMPREF1120_05026</name>
</gene>
<proteinExistence type="predicted"/>
<dbReference type="HOGENOM" id="CLU_1885768_0_0_1"/>